<dbReference type="Gene3D" id="2.130.10.10">
    <property type="entry name" value="YVTN repeat-like/Quinoprotein amine dehydrogenase"/>
    <property type="match status" value="1"/>
</dbReference>
<feature type="repeat" description="WD" evidence="3">
    <location>
        <begin position="191"/>
        <end position="233"/>
    </location>
</feature>
<feature type="compositionally biased region" description="Low complexity" evidence="4">
    <location>
        <begin position="497"/>
        <end position="508"/>
    </location>
</feature>
<dbReference type="GO" id="GO:1904263">
    <property type="term" value="P:positive regulation of TORC1 signaling"/>
    <property type="evidence" value="ECO:0007669"/>
    <property type="project" value="TreeGrafter"/>
</dbReference>
<evidence type="ECO:0000256" key="1">
    <source>
        <dbReference type="ARBA" id="ARBA00022574"/>
    </source>
</evidence>
<dbReference type="GO" id="GO:0005774">
    <property type="term" value="C:vacuolar membrane"/>
    <property type="evidence" value="ECO:0007669"/>
    <property type="project" value="TreeGrafter"/>
</dbReference>
<dbReference type="GO" id="GO:0034198">
    <property type="term" value="P:cellular response to amino acid starvation"/>
    <property type="evidence" value="ECO:0007669"/>
    <property type="project" value="TreeGrafter"/>
</dbReference>
<organism evidence="6 7">
    <name type="scientific">Spodoptera littoralis</name>
    <name type="common">Egyptian cotton leafworm</name>
    <dbReference type="NCBI Taxonomy" id="7109"/>
    <lineage>
        <taxon>Eukaryota</taxon>
        <taxon>Metazoa</taxon>
        <taxon>Ecdysozoa</taxon>
        <taxon>Arthropoda</taxon>
        <taxon>Hexapoda</taxon>
        <taxon>Insecta</taxon>
        <taxon>Pterygota</taxon>
        <taxon>Neoptera</taxon>
        <taxon>Endopterygota</taxon>
        <taxon>Lepidoptera</taxon>
        <taxon>Glossata</taxon>
        <taxon>Ditrysia</taxon>
        <taxon>Noctuoidea</taxon>
        <taxon>Noctuidae</taxon>
        <taxon>Amphipyrinae</taxon>
        <taxon>Spodoptera</taxon>
    </lineage>
</organism>
<dbReference type="InterPro" id="IPR001680">
    <property type="entry name" value="WD40_rpt"/>
</dbReference>
<dbReference type="AlphaFoldDB" id="A0A9P0IF88"/>
<dbReference type="InterPro" id="IPR019775">
    <property type="entry name" value="WD40_repeat_CS"/>
</dbReference>
<name>A0A9P0IF88_SPOLI</name>
<dbReference type="PANTHER" id="PTHR46170:SF1">
    <property type="entry name" value="GATOR COMPLEX PROTEIN WDR59"/>
    <property type="match status" value="1"/>
</dbReference>
<dbReference type="SUPFAM" id="SSF50978">
    <property type="entry name" value="WD40 repeat-like"/>
    <property type="match status" value="1"/>
</dbReference>
<evidence type="ECO:0000313" key="6">
    <source>
        <dbReference type="EMBL" id="CAH1644776.1"/>
    </source>
</evidence>
<dbReference type="PROSITE" id="PS50294">
    <property type="entry name" value="WD_REPEATS_REGION"/>
    <property type="match status" value="1"/>
</dbReference>
<keyword evidence="2" id="KW-0677">Repeat</keyword>
<dbReference type="InterPro" id="IPR049566">
    <property type="entry name" value="WDR59_RTC1-like_RING_Znf"/>
</dbReference>
<feature type="repeat" description="WD" evidence="3">
    <location>
        <begin position="284"/>
        <end position="321"/>
    </location>
</feature>
<feature type="repeat" description="WD" evidence="3">
    <location>
        <begin position="105"/>
        <end position="147"/>
    </location>
</feature>
<dbReference type="PANTHER" id="PTHR46170">
    <property type="entry name" value="GATOR COMPLEX PROTEIN WDR59"/>
    <property type="match status" value="1"/>
</dbReference>
<dbReference type="Pfam" id="PF00400">
    <property type="entry name" value="WD40"/>
    <property type="match status" value="2"/>
</dbReference>
<evidence type="ECO:0000313" key="7">
    <source>
        <dbReference type="Proteomes" id="UP001153321"/>
    </source>
</evidence>
<dbReference type="GO" id="GO:0035859">
    <property type="term" value="C:Seh1-associated complex"/>
    <property type="evidence" value="ECO:0007669"/>
    <property type="project" value="TreeGrafter"/>
</dbReference>
<feature type="compositionally biased region" description="Basic and acidic residues" evidence="4">
    <location>
        <begin position="487"/>
        <end position="496"/>
    </location>
</feature>
<dbReference type="Pfam" id="PF17120">
    <property type="entry name" value="zf-RING_16"/>
    <property type="match status" value="1"/>
</dbReference>
<protein>
    <recommendedName>
        <fullName evidence="5">WDR59/RTC1-like RING zinc finger domain-containing protein</fullName>
    </recommendedName>
</protein>
<dbReference type="GO" id="GO:0035591">
    <property type="term" value="F:signaling adaptor activity"/>
    <property type="evidence" value="ECO:0007669"/>
    <property type="project" value="TreeGrafter"/>
</dbReference>
<reference evidence="6" key="1">
    <citation type="submission" date="2022-02" db="EMBL/GenBank/DDBJ databases">
        <authorList>
            <person name="King R."/>
        </authorList>
    </citation>
    <scope>NUCLEOTIDE SEQUENCE</scope>
</reference>
<dbReference type="PROSITE" id="PS00678">
    <property type="entry name" value="WD_REPEATS_1"/>
    <property type="match status" value="1"/>
</dbReference>
<evidence type="ECO:0000256" key="4">
    <source>
        <dbReference type="SAM" id="MobiDB-lite"/>
    </source>
</evidence>
<dbReference type="InterPro" id="IPR049567">
    <property type="entry name" value="WDR59-like"/>
</dbReference>
<keyword evidence="7" id="KW-1185">Reference proteome</keyword>
<proteinExistence type="predicted"/>
<dbReference type="SMART" id="SM00320">
    <property type="entry name" value="WD40"/>
    <property type="match status" value="4"/>
</dbReference>
<dbReference type="EMBL" id="LR824536">
    <property type="protein sequence ID" value="CAH1644776.1"/>
    <property type="molecule type" value="Genomic_DNA"/>
</dbReference>
<feature type="region of interest" description="Disordered" evidence="4">
    <location>
        <begin position="337"/>
        <end position="365"/>
    </location>
</feature>
<gene>
    <name evidence="6" type="ORF">SPLIT_LOCUS10129</name>
</gene>
<sequence>MSIHWSSEVMKWEYRELQATAMTVDYSGNNVLLAGRRWLAIKQITQDEDSGDIVKKYPRHSKYDAAGAEWCQSYHGQKLCAIASNQRVDVYEWRNGNDLTCICSLRGHTRVVSDTHFHRQDHNLIATCSIDTFTHLWDLRDARKPVVSLCAVAGASQVQWNKVATHIVATAHDGDIKIWDYRKHSAPIHYISAHLCKIHGVDWSPHHEYQLVTSSHDGSIKYFDINNARRPENVIMTNFPVWRAIYTPFGSGLLTIGVGWGGMPRVEQAGVIGIWVGGALTHRLVGHTDTVQTMVWRPNTSPSNYQLVTWARDQSLRVWSMHPSLLKMCNHYLPDDGENDDDNNSDNVSYASTAGSTTDISTGDNKGQDIALNKLPHKTNTSIDEEFESIREMANIEVTDMNIETRTCQIHSERNGYVANLQVTFPRNVTEQTIPKFSWLSGTNVDSPTTIKILQSINRTAYRKKKEGHRCLLHCLKTLATSIDEIPVKSSDDTDSMKSSQRSQSESENAGDSCIPFPRTCGAKWCGVSTLVVFNRPPNARRLSLKHETGTPRSMSSLSLTPGLFGTTGYNSVSPHATTTPSPTNASGFPQLHHRHPSNSITTFYFQDRWKAQGRRAGSMRSRGSISGCVAPRVVLYAAPNLFPLSRNLAEKYIINADNPIEMCEKNAKVATEEGETDLAHAWDLAALTARSLRARVIDHLVSSEESMGWVGHPLCCNLLQSLISHYAKASNLQMAAMLACAFSVFNDTSNSSSQSTISTSSYGNGTSPYSTVNQYSEISADGWTLPIVLRSNSCSEAENFYTDSTVSKSEKASSCVLDEATVHLYHCFKRVYADILHRWQLIYKKTEVLKLVNGDTSCSSGPGPELAAECARCGASVRGAACPHCARLALRCAVCARPVRGLAAACHYCAHAGHALHMLHWYVHYYYTRHTTSRAPCAAWPPPATTARTPATRCTCCTGTYTTTTHDTLLVAPRARPGRRLPLLRARRPRAAHAALSRPVRGLAAACHYCAHAGHALHMLHWYVHYYYTRHTTSRAPCAAWPPPATTARTPATRCTCCTGTYTTTHDTLLVAPRARPGRRLPLLRARRPRAAHAALSRPVRGLAAACHYCAHAGHALHMLHWFSQHDTCPTGCGCKCVMEGNSVWKGVNKYV</sequence>
<evidence type="ECO:0000259" key="5">
    <source>
        <dbReference type="Pfam" id="PF17120"/>
    </source>
</evidence>
<dbReference type="Proteomes" id="UP001153321">
    <property type="component" value="Chromosome 5"/>
</dbReference>
<evidence type="ECO:0000256" key="3">
    <source>
        <dbReference type="PROSITE-ProRule" id="PRU00221"/>
    </source>
</evidence>
<accession>A0A9P0IF88</accession>
<feature type="region of interest" description="Disordered" evidence="4">
    <location>
        <begin position="487"/>
        <end position="513"/>
    </location>
</feature>
<evidence type="ECO:0000256" key="2">
    <source>
        <dbReference type="ARBA" id="ARBA00022737"/>
    </source>
</evidence>
<feature type="compositionally biased region" description="Polar residues" evidence="4">
    <location>
        <begin position="348"/>
        <end position="365"/>
    </location>
</feature>
<keyword evidence="1 3" id="KW-0853">WD repeat</keyword>
<dbReference type="InterPro" id="IPR036322">
    <property type="entry name" value="WD40_repeat_dom_sf"/>
</dbReference>
<feature type="domain" description="WDR59/RTC1-like RING zinc finger" evidence="5">
    <location>
        <begin position="1100"/>
        <end position="1140"/>
    </location>
</feature>
<dbReference type="InterPro" id="IPR015943">
    <property type="entry name" value="WD40/YVTN_repeat-like_dom_sf"/>
</dbReference>
<dbReference type="PROSITE" id="PS50082">
    <property type="entry name" value="WD_REPEATS_2"/>
    <property type="match status" value="3"/>
</dbReference>